<reference evidence="3" key="1">
    <citation type="submission" date="2016-06" db="EMBL/GenBank/DDBJ databases">
        <title>Parallel loss of symbiosis genes in relatives of nitrogen-fixing non-legume Parasponia.</title>
        <authorList>
            <person name="Van Velzen R."/>
            <person name="Holmer R."/>
            <person name="Bu F."/>
            <person name="Rutten L."/>
            <person name="Van Zeijl A."/>
            <person name="Liu W."/>
            <person name="Santuari L."/>
            <person name="Cao Q."/>
            <person name="Sharma T."/>
            <person name="Shen D."/>
            <person name="Roswanjaya Y."/>
            <person name="Wardhani T."/>
            <person name="Kalhor M.S."/>
            <person name="Jansen J."/>
            <person name="Van den Hoogen J."/>
            <person name="Gungor B."/>
            <person name="Hartog M."/>
            <person name="Hontelez J."/>
            <person name="Verver J."/>
            <person name="Yang W.-C."/>
            <person name="Schijlen E."/>
            <person name="Repin R."/>
            <person name="Schilthuizen M."/>
            <person name="Schranz E."/>
            <person name="Heidstra R."/>
            <person name="Miyata K."/>
            <person name="Fedorova E."/>
            <person name="Kohlen W."/>
            <person name="Bisseling T."/>
            <person name="Smit S."/>
            <person name="Geurts R."/>
        </authorList>
    </citation>
    <scope>NUCLEOTIDE SEQUENCE [LARGE SCALE GENOMIC DNA]</scope>
    <source>
        <strain evidence="3">cv. RG33-2</strain>
    </source>
</reference>
<dbReference type="InParanoid" id="A0A2P5EQG9"/>
<name>A0A2P5EQG9_TREOI</name>
<dbReference type="Proteomes" id="UP000237000">
    <property type="component" value="Unassembled WGS sequence"/>
</dbReference>
<feature type="non-terminal residue" evidence="2">
    <location>
        <position position="1"/>
    </location>
</feature>
<accession>A0A2P5EQG9</accession>
<keyword evidence="3" id="KW-1185">Reference proteome</keyword>
<dbReference type="AlphaFoldDB" id="A0A2P5EQG9"/>
<organism evidence="2 3">
    <name type="scientific">Trema orientale</name>
    <name type="common">Charcoal tree</name>
    <name type="synonym">Celtis orientalis</name>
    <dbReference type="NCBI Taxonomy" id="63057"/>
    <lineage>
        <taxon>Eukaryota</taxon>
        <taxon>Viridiplantae</taxon>
        <taxon>Streptophyta</taxon>
        <taxon>Embryophyta</taxon>
        <taxon>Tracheophyta</taxon>
        <taxon>Spermatophyta</taxon>
        <taxon>Magnoliopsida</taxon>
        <taxon>eudicotyledons</taxon>
        <taxon>Gunneridae</taxon>
        <taxon>Pentapetalae</taxon>
        <taxon>rosids</taxon>
        <taxon>fabids</taxon>
        <taxon>Rosales</taxon>
        <taxon>Cannabaceae</taxon>
        <taxon>Trema</taxon>
    </lineage>
</organism>
<evidence type="ECO:0000313" key="2">
    <source>
        <dbReference type="EMBL" id="PON87804.1"/>
    </source>
</evidence>
<protein>
    <submittedName>
        <fullName evidence="2">Uncharacterized protein</fullName>
    </submittedName>
</protein>
<proteinExistence type="predicted"/>
<feature type="region of interest" description="Disordered" evidence="1">
    <location>
        <begin position="27"/>
        <end position="53"/>
    </location>
</feature>
<dbReference type="EMBL" id="JXTC01000112">
    <property type="protein sequence ID" value="PON87804.1"/>
    <property type="molecule type" value="Genomic_DNA"/>
</dbReference>
<gene>
    <name evidence="2" type="ORF">TorRG33x02_163490</name>
</gene>
<evidence type="ECO:0000256" key="1">
    <source>
        <dbReference type="SAM" id="MobiDB-lite"/>
    </source>
</evidence>
<sequence>KGLEGATLVLRWCDAGKMMMAQQGRDGRFGVGTVRGRHSDGEQVSGEEGDKTSSGTLSFFFFNAWCFRSRASENHTSVWVSF</sequence>
<evidence type="ECO:0000313" key="3">
    <source>
        <dbReference type="Proteomes" id="UP000237000"/>
    </source>
</evidence>
<comment type="caution">
    <text evidence="2">The sequence shown here is derived from an EMBL/GenBank/DDBJ whole genome shotgun (WGS) entry which is preliminary data.</text>
</comment>